<dbReference type="Proteomes" id="UP000241587">
    <property type="component" value="Unassembled WGS sequence"/>
</dbReference>
<dbReference type="OrthoDB" id="10249245at2759"/>
<feature type="chain" id="PRO_5015487315" description="Cofilin" evidence="6">
    <location>
        <begin position="17"/>
        <end position="197"/>
    </location>
</feature>
<accession>A0A2T4GPT4</accession>
<dbReference type="InterPro" id="IPR029006">
    <property type="entry name" value="ADF-H/Gelsolin-like_dom_sf"/>
</dbReference>
<evidence type="ECO:0000256" key="6">
    <source>
        <dbReference type="SAM" id="SignalP"/>
    </source>
</evidence>
<evidence type="ECO:0000256" key="2">
    <source>
        <dbReference type="ARBA" id="ARBA00006844"/>
    </source>
</evidence>
<name>A0A2T4GPT4_FUSCU</name>
<dbReference type="Pfam" id="PF00241">
    <property type="entry name" value="Cofilin_ADF"/>
    <property type="match status" value="2"/>
</dbReference>
<dbReference type="PROSITE" id="PS51263">
    <property type="entry name" value="ADF_H"/>
    <property type="match status" value="1"/>
</dbReference>
<evidence type="ECO:0000313" key="9">
    <source>
        <dbReference type="Proteomes" id="UP000241587"/>
    </source>
</evidence>
<comment type="subcellular location">
    <subcellularLocation>
        <location evidence="1">Nucleus matrix</location>
    </subcellularLocation>
</comment>
<dbReference type="GO" id="GO:0016363">
    <property type="term" value="C:nuclear matrix"/>
    <property type="evidence" value="ECO:0007669"/>
    <property type="project" value="UniProtKB-SubCell"/>
</dbReference>
<evidence type="ECO:0000256" key="3">
    <source>
        <dbReference type="ARBA" id="ARBA00015630"/>
    </source>
</evidence>
<dbReference type="AlphaFoldDB" id="A0A2T4GPT4"/>
<evidence type="ECO:0000256" key="4">
    <source>
        <dbReference type="ARBA" id="ARBA00023203"/>
    </source>
</evidence>
<dbReference type="GO" id="GO:0003779">
    <property type="term" value="F:actin binding"/>
    <property type="evidence" value="ECO:0007669"/>
    <property type="project" value="UniProtKB-KW"/>
</dbReference>
<keyword evidence="6" id="KW-0732">Signal</keyword>
<dbReference type="GO" id="GO:0030042">
    <property type="term" value="P:actin filament depolymerization"/>
    <property type="evidence" value="ECO:0007669"/>
    <property type="project" value="InterPro"/>
</dbReference>
<evidence type="ECO:0000256" key="5">
    <source>
        <dbReference type="ARBA" id="ARBA00032427"/>
    </source>
</evidence>
<comment type="similarity">
    <text evidence="2">Belongs to the actin-binding proteins ADF family.</text>
</comment>
<dbReference type="EMBL" id="PVEM01000012">
    <property type="protein sequence ID" value="PTD05578.1"/>
    <property type="molecule type" value="Genomic_DNA"/>
</dbReference>
<dbReference type="InterPro" id="IPR002108">
    <property type="entry name" value="ADF-H"/>
</dbReference>
<dbReference type="SMART" id="SM00102">
    <property type="entry name" value="ADF"/>
    <property type="match status" value="1"/>
</dbReference>
<evidence type="ECO:0000256" key="1">
    <source>
        <dbReference type="ARBA" id="ARBA00004109"/>
    </source>
</evidence>
<dbReference type="PANTHER" id="PTHR11913">
    <property type="entry name" value="COFILIN-RELATED"/>
    <property type="match status" value="1"/>
</dbReference>
<keyword evidence="4" id="KW-0009">Actin-binding</keyword>
<comment type="caution">
    <text evidence="8">The sequence shown here is derived from an EMBL/GenBank/DDBJ whole genome shotgun (WGS) entry which is preliminary data.</text>
</comment>
<proteinExistence type="inferred from homology"/>
<dbReference type="InterPro" id="IPR017904">
    <property type="entry name" value="ADF/Cofilin"/>
</dbReference>
<dbReference type="Gene3D" id="3.40.20.10">
    <property type="entry name" value="Severin"/>
    <property type="match status" value="1"/>
</dbReference>
<feature type="signal peptide" evidence="6">
    <location>
        <begin position="1"/>
        <end position="16"/>
    </location>
</feature>
<dbReference type="OMA" id="LKLCMLY"/>
<protein>
    <recommendedName>
        <fullName evidence="3">Cofilin</fullName>
    </recommendedName>
    <alternativeName>
        <fullName evidence="5">Actin-depolymerizing factor 1</fullName>
    </alternativeName>
</protein>
<dbReference type="SUPFAM" id="SSF55753">
    <property type="entry name" value="Actin depolymerizing proteins"/>
    <property type="match status" value="1"/>
</dbReference>
<sequence>MATILILLPVCFRVHFVPFPETFQIMQYSHSNSVSIDQDCIIAANALRFSKGPDKIKFIIFKITDNEQNVMVEETSSETEYEVFRQKLLSGVDNTGKPAPRYAVYDVDYDLGEDGKRQVYAFFFNSIILSNSRLLRTKTIFISWVPRGSPIRLRMLYASTMEYLKKAVNAGVFTHAGDQEDIEWEELVKTASGGKAK</sequence>
<evidence type="ECO:0000313" key="8">
    <source>
        <dbReference type="EMBL" id="PTD05578.1"/>
    </source>
</evidence>
<evidence type="ECO:0000259" key="7">
    <source>
        <dbReference type="PROSITE" id="PS51263"/>
    </source>
</evidence>
<organism evidence="8 9">
    <name type="scientific">Fusarium culmorum</name>
    <dbReference type="NCBI Taxonomy" id="5516"/>
    <lineage>
        <taxon>Eukaryota</taxon>
        <taxon>Fungi</taxon>
        <taxon>Dikarya</taxon>
        <taxon>Ascomycota</taxon>
        <taxon>Pezizomycotina</taxon>
        <taxon>Sordariomycetes</taxon>
        <taxon>Hypocreomycetidae</taxon>
        <taxon>Hypocreales</taxon>
        <taxon>Nectriaceae</taxon>
        <taxon>Fusarium</taxon>
    </lineage>
</organism>
<keyword evidence="9" id="KW-1185">Reference proteome</keyword>
<gene>
    <name evidence="8" type="ORF">FCULG_00002557</name>
</gene>
<feature type="domain" description="ADF-H" evidence="7">
    <location>
        <begin position="31"/>
        <end position="192"/>
    </location>
</feature>
<reference evidence="8 9" key="1">
    <citation type="submission" date="2018-02" db="EMBL/GenBank/DDBJ databases">
        <title>Fusarium culmorum secondary metabolites in fungal-bacterial-plant interactions.</title>
        <authorList>
            <person name="Schmidt R."/>
        </authorList>
    </citation>
    <scope>NUCLEOTIDE SEQUENCE [LARGE SCALE GENOMIC DNA]</scope>
    <source>
        <strain evidence="8 9">PV</strain>
    </source>
</reference>
<dbReference type="GO" id="GO:0015629">
    <property type="term" value="C:actin cytoskeleton"/>
    <property type="evidence" value="ECO:0007669"/>
    <property type="project" value="InterPro"/>
</dbReference>